<comment type="caution">
    <text evidence="1">The sequence shown here is derived from an EMBL/GenBank/DDBJ whole genome shotgun (WGS) entry which is preliminary data.</text>
</comment>
<accession>A0A553I7U4</accession>
<dbReference type="Proteomes" id="UP000319160">
    <property type="component" value="Unassembled WGS sequence"/>
</dbReference>
<proteinExistence type="predicted"/>
<sequence>MAASNSSSINNASSILRDTIEDFGLTRESTVWEPKDTSFIDSYLVYASLSESSSHPPMPEWSSYKITLPRGSRSPTLLNGYAVSPSHHAYVTFCVQLTATEASPLPRITAMRYRDMLADNYISACSPGAMAKLRWLGVANILHQGSRSTFKQVFRLADMNILSRSTVAVYPSIDLTDRPELRDLLLRDPFTRGVLALLHHHAGELGHAFVKRFVFISEGYEDHEHSGEPSPLELRLNLVVELGRPGGEGGDASAKNDLKAPLANL</sequence>
<evidence type="ECO:0000313" key="1">
    <source>
        <dbReference type="EMBL" id="TRX96281.1"/>
    </source>
</evidence>
<gene>
    <name evidence="1" type="ORF">FHL15_003005</name>
</gene>
<organism evidence="1 2">
    <name type="scientific">Xylaria flabelliformis</name>
    <dbReference type="NCBI Taxonomy" id="2512241"/>
    <lineage>
        <taxon>Eukaryota</taxon>
        <taxon>Fungi</taxon>
        <taxon>Dikarya</taxon>
        <taxon>Ascomycota</taxon>
        <taxon>Pezizomycotina</taxon>
        <taxon>Sordariomycetes</taxon>
        <taxon>Xylariomycetidae</taxon>
        <taxon>Xylariales</taxon>
        <taxon>Xylariaceae</taxon>
        <taxon>Xylaria</taxon>
    </lineage>
</organism>
<protein>
    <submittedName>
        <fullName evidence="1">Uncharacterized protein</fullName>
    </submittedName>
</protein>
<reference evidence="2" key="1">
    <citation type="submission" date="2019-06" db="EMBL/GenBank/DDBJ databases">
        <title>Draft genome sequence of the griseofulvin-producing fungus Xylaria cubensis strain G536.</title>
        <authorList>
            <person name="Mead M.E."/>
            <person name="Raja H.A."/>
            <person name="Steenwyk J.L."/>
            <person name="Knowles S.L."/>
            <person name="Oberlies N.H."/>
            <person name="Rokas A."/>
        </authorList>
    </citation>
    <scope>NUCLEOTIDE SEQUENCE [LARGE SCALE GENOMIC DNA]</scope>
    <source>
        <strain evidence="2">G536</strain>
    </source>
</reference>
<dbReference type="EMBL" id="VFLP01000012">
    <property type="protein sequence ID" value="TRX96281.1"/>
    <property type="molecule type" value="Genomic_DNA"/>
</dbReference>
<dbReference type="AlphaFoldDB" id="A0A553I7U4"/>
<name>A0A553I7U4_9PEZI</name>
<evidence type="ECO:0000313" key="2">
    <source>
        <dbReference type="Proteomes" id="UP000319160"/>
    </source>
</evidence>
<dbReference type="OrthoDB" id="4744764at2759"/>
<keyword evidence="2" id="KW-1185">Reference proteome</keyword>